<evidence type="ECO:0000313" key="7">
    <source>
        <dbReference type="Proteomes" id="UP000087766"/>
    </source>
</evidence>
<dbReference type="Pfam" id="PF01357">
    <property type="entry name" value="Expansin_C"/>
    <property type="match status" value="1"/>
</dbReference>
<dbReference type="Gene3D" id="2.40.40.10">
    <property type="entry name" value="RlpA-like domain"/>
    <property type="match status" value="1"/>
</dbReference>
<dbReference type="SUPFAM" id="SSF49590">
    <property type="entry name" value="PHL pollen allergen"/>
    <property type="match status" value="1"/>
</dbReference>
<dbReference type="GO" id="GO:0009653">
    <property type="term" value="P:anatomical structure morphogenesis"/>
    <property type="evidence" value="ECO:0007669"/>
    <property type="project" value="UniProtKB-ARBA"/>
</dbReference>
<accession>A0A1S3V4G6</accession>
<dbReference type="InterPro" id="IPR007117">
    <property type="entry name" value="Expansin_CBD"/>
</dbReference>
<feature type="signal peptide" evidence="4">
    <location>
        <begin position="1"/>
        <end position="29"/>
    </location>
</feature>
<evidence type="ECO:0000256" key="4">
    <source>
        <dbReference type="SAM" id="SignalP"/>
    </source>
</evidence>
<dbReference type="Gene3D" id="2.60.40.760">
    <property type="entry name" value="Expansin, cellulose-binding-like domain"/>
    <property type="match status" value="1"/>
</dbReference>
<organism evidence="7 8">
    <name type="scientific">Vigna radiata var. radiata</name>
    <name type="common">Mung bean</name>
    <name type="synonym">Phaseolus aureus</name>
    <dbReference type="NCBI Taxonomy" id="3916"/>
    <lineage>
        <taxon>Eukaryota</taxon>
        <taxon>Viridiplantae</taxon>
        <taxon>Streptophyta</taxon>
        <taxon>Embryophyta</taxon>
        <taxon>Tracheophyta</taxon>
        <taxon>Spermatophyta</taxon>
        <taxon>Magnoliopsida</taxon>
        <taxon>eudicotyledons</taxon>
        <taxon>Gunneridae</taxon>
        <taxon>Pentapetalae</taxon>
        <taxon>rosids</taxon>
        <taxon>fabids</taxon>
        <taxon>Fabales</taxon>
        <taxon>Fabaceae</taxon>
        <taxon>Papilionoideae</taxon>
        <taxon>50 kb inversion clade</taxon>
        <taxon>NPAAA clade</taxon>
        <taxon>indigoferoid/millettioid clade</taxon>
        <taxon>Phaseoleae</taxon>
        <taxon>Vigna</taxon>
    </lineage>
</organism>
<dbReference type="PROSITE" id="PS50843">
    <property type="entry name" value="EXPANSIN_CBD"/>
    <property type="match status" value="1"/>
</dbReference>
<dbReference type="KEGG" id="vra:106771759"/>
<evidence type="ECO:0000256" key="2">
    <source>
        <dbReference type="ARBA" id="ARBA00022525"/>
    </source>
</evidence>
<keyword evidence="2" id="KW-0964">Secreted</keyword>
<dbReference type="InterPro" id="IPR036749">
    <property type="entry name" value="Expansin_CBD_sf"/>
</dbReference>
<dbReference type="AlphaFoldDB" id="A0A1S3V4G6"/>
<feature type="domain" description="Expansin-like EG45" evidence="5">
    <location>
        <begin position="67"/>
        <end position="174"/>
    </location>
</feature>
<evidence type="ECO:0000256" key="3">
    <source>
        <dbReference type="RuleBase" id="RU003460"/>
    </source>
</evidence>
<evidence type="ECO:0000259" key="5">
    <source>
        <dbReference type="PROSITE" id="PS50842"/>
    </source>
</evidence>
<comment type="subcellular location">
    <subcellularLocation>
        <location evidence="1">Secreted</location>
    </subcellularLocation>
</comment>
<dbReference type="RefSeq" id="XP_014513241.1">
    <property type="nucleotide sequence ID" value="XM_014657755.2"/>
</dbReference>
<protein>
    <submittedName>
        <fullName evidence="8">Expansin-B15-like</fullName>
    </submittedName>
</protein>
<dbReference type="GO" id="GO:0005576">
    <property type="term" value="C:extracellular region"/>
    <property type="evidence" value="ECO:0007669"/>
    <property type="project" value="UniProtKB-SubCell"/>
</dbReference>
<dbReference type="Pfam" id="PF03330">
    <property type="entry name" value="DPBB_1"/>
    <property type="match status" value="1"/>
</dbReference>
<feature type="chain" id="PRO_5010342790" evidence="4">
    <location>
        <begin position="30"/>
        <end position="271"/>
    </location>
</feature>
<dbReference type="PANTHER" id="PTHR31692">
    <property type="entry name" value="EXPANSIN-B3"/>
    <property type="match status" value="1"/>
</dbReference>
<reference evidence="7" key="1">
    <citation type="journal article" date="2014" name="Nat. Commun.">
        <title>Genome sequence of mungbean and insights into evolution within Vigna species.</title>
        <authorList>
            <person name="Kang Y.J."/>
            <person name="Kim S.K."/>
            <person name="Kim M.Y."/>
            <person name="Lestari P."/>
            <person name="Kim K.H."/>
            <person name="Ha B.K."/>
            <person name="Jun T.H."/>
            <person name="Hwang W.J."/>
            <person name="Lee T."/>
            <person name="Lee J."/>
            <person name="Shim S."/>
            <person name="Yoon M.Y."/>
            <person name="Jang Y.E."/>
            <person name="Han K.S."/>
            <person name="Taeprayoon P."/>
            <person name="Yoon N."/>
            <person name="Somta P."/>
            <person name="Tanya P."/>
            <person name="Kim K.S."/>
            <person name="Gwag J.G."/>
            <person name="Moon J.K."/>
            <person name="Lee Y.H."/>
            <person name="Park B.S."/>
            <person name="Bombarely A."/>
            <person name="Doyle J.J."/>
            <person name="Jackson S.A."/>
            <person name="Schafleitner R."/>
            <person name="Srinives P."/>
            <person name="Varshney R.K."/>
            <person name="Lee S.H."/>
        </authorList>
    </citation>
    <scope>NUCLEOTIDE SEQUENCE [LARGE SCALE GENOMIC DNA]</scope>
    <source>
        <strain evidence="7">cv. VC1973A</strain>
    </source>
</reference>
<keyword evidence="4" id="KW-0732">Signal</keyword>
<dbReference type="GeneID" id="106771759"/>
<name>A0A1S3V4G6_VIGRR</name>
<dbReference type="InterPro" id="IPR007112">
    <property type="entry name" value="Expansin/allergen_DPBB_dom"/>
</dbReference>
<dbReference type="PRINTS" id="PR00829">
    <property type="entry name" value="LOLP1ALLERGN"/>
</dbReference>
<feature type="domain" description="Expansin-like CBD" evidence="6">
    <location>
        <begin position="186"/>
        <end position="267"/>
    </location>
</feature>
<dbReference type="InterPro" id="IPR036908">
    <property type="entry name" value="RlpA-like_sf"/>
</dbReference>
<gene>
    <name evidence="8" type="primary">LOC106771759</name>
</gene>
<evidence type="ECO:0000256" key="1">
    <source>
        <dbReference type="ARBA" id="ARBA00004613"/>
    </source>
</evidence>
<sequence>MSYTLKHALSHSLTLLASFSILLVVPSSCFNPKKIVNASIDSYSSYGSWSSGVATWYGPSNGDGSEGGACGYGRTVGEPPFSSMIAAGSPPLFDSGKGCGSCYEVKCTGNKACSGNPVRIVITDHCPDCGSDPHFDMSGAAFGEMAVSGQGDQLRKAGRIAIQYSRVACNYGRSIVFHVDSGSNQDYLAVMVEYEDGDGGLKRVEVKEASSEAWEAMEESWGAVWKYNKRSQLKAPFSIRLTNFESKTIEATNVIPAGWKPGGTYPSNVNF</sequence>
<dbReference type="PROSITE" id="PS50842">
    <property type="entry name" value="EXPANSIN_EG45"/>
    <property type="match status" value="1"/>
</dbReference>
<evidence type="ECO:0000313" key="8">
    <source>
        <dbReference type="RefSeq" id="XP_014513241.1"/>
    </source>
</evidence>
<proteinExistence type="inferred from homology"/>
<dbReference type="SUPFAM" id="SSF50685">
    <property type="entry name" value="Barwin-like endoglucanases"/>
    <property type="match status" value="1"/>
</dbReference>
<dbReference type="InterPro" id="IPR009009">
    <property type="entry name" value="RlpA-like_DPBB"/>
</dbReference>
<dbReference type="InterPro" id="IPR005795">
    <property type="entry name" value="LolPI"/>
</dbReference>
<dbReference type="Proteomes" id="UP000087766">
    <property type="component" value="Chromosome 8"/>
</dbReference>
<dbReference type="InterPro" id="IPR007118">
    <property type="entry name" value="Expan_Lol_pI"/>
</dbReference>
<keyword evidence="7" id="KW-1185">Reference proteome</keyword>
<dbReference type="PANTHER" id="PTHR31692:SF129">
    <property type="entry name" value="EXPANSIN-LIKE PROTEIN B1"/>
    <property type="match status" value="1"/>
</dbReference>
<reference evidence="8" key="2">
    <citation type="submission" date="2025-08" db="UniProtKB">
        <authorList>
            <consortium name="RefSeq"/>
        </authorList>
    </citation>
    <scope>IDENTIFICATION</scope>
    <source>
        <tissue evidence="8">Leaf</tissue>
    </source>
</reference>
<dbReference type="PRINTS" id="PR01225">
    <property type="entry name" value="EXPANSNFAMLY"/>
</dbReference>
<dbReference type="SMART" id="SM00837">
    <property type="entry name" value="DPBB_1"/>
    <property type="match status" value="1"/>
</dbReference>
<evidence type="ECO:0000259" key="6">
    <source>
        <dbReference type="PROSITE" id="PS50843"/>
    </source>
</evidence>
<dbReference type="OrthoDB" id="406505at2759"/>
<dbReference type="CDD" id="cd22275">
    <property type="entry name" value="DPBB_EXPB_N"/>
    <property type="match status" value="1"/>
</dbReference>
<comment type="similarity">
    <text evidence="3">Belongs to the expansin family.</text>
</comment>